<dbReference type="Proteomes" id="UP000546213">
    <property type="component" value="Unassembled WGS sequence"/>
</dbReference>
<dbReference type="OrthoDB" id="1022638at2759"/>
<dbReference type="AlphaFoldDB" id="A0A8H5PWU9"/>
<keyword evidence="2" id="KW-1185">Reference proteome</keyword>
<sequence>MPILLQARRLMEYATCVNGSVMGLADPQASQKIGSRLHVNAIADYYGIEELAKLSTSKFEVILKQLDFLIIPQVTVEISTANRDSETRYLTMLATTSRARSQFESNFQWPVTPRRHSWHDLFNPSDSAFYDNSRDRSVQLAASSPILNRRLGLGCSPRKMTTQAELWERYAAMDVKRVEMEDKEGAKTIKYNECFERIV</sequence>
<reference evidence="1 2" key="1">
    <citation type="submission" date="2020-05" db="EMBL/GenBank/DDBJ databases">
        <title>Identification and distribution of gene clusters putatively required for synthesis of sphingolipid metabolism inhibitors in phylogenetically diverse species of the filamentous fungus Fusarium.</title>
        <authorList>
            <person name="Kim H.-S."/>
            <person name="Busman M."/>
            <person name="Brown D.W."/>
            <person name="Divon H."/>
            <person name="Uhlig S."/>
            <person name="Proctor R.H."/>
        </authorList>
    </citation>
    <scope>NUCLEOTIDE SEQUENCE [LARGE SCALE GENOMIC DNA]</scope>
    <source>
        <strain evidence="1 2">NRRL 36939</strain>
    </source>
</reference>
<name>A0A8H5PWU9_9HYPO</name>
<protein>
    <submittedName>
        <fullName evidence="1">Speckle-type POZ</fullName>
    </submittedName>
</protein>
<dbReference type="EMBL" id="JAAOAS010000026">
    <property type="protein sequence ID" value="KAF5603651.1"/>
    <property type="molecule type" value="Genomic_DNA"/>
</dbReference>
<comment type="caution">
    <text evidence="1">The sequence shown here is derived from an EMBL/GenBank/DDBJ whole genome shotgun (WGS) entry which is preliminary data.</text>
</comment>
<accession>A0A8H5PWU9</accession>
<organism evidence="1 2">
    <name type="scientific">Fusarium pseudocircinatum</name>
    <dbReference type="NCBI Taxonomy" id="56676"/>
    <lineage>
        <taxon>Eukaryota</taxon>
        <taxon>Fungi</taxon>
        <taxon>Dikarya</taxon>
        <taxon>Ascomycota</taxon>
        <taxon>Pezizomycotina</taxon>
        <taxon>Sordariomycetes</taxon>
        <taxon>Hypocreomycetidae</taxon>
        <taxon>Hypocreales</taxon>
        <taxon>Nectriaceae</taxon>
        <taxon>Fusarium</taxon>
        <taxon>Fusarium fujikuroi species complex</taxon>
    </lineage>
</organism>
<gene>
    <name evidence="1" type="ORF">FPCIR_1248</name>
</gene>
<evidence type="ECO:0000313" key="1">
    <source>
        <dbReference type="EMBL" id="KAF5603651.1"/>
    </source>
</evidence>
<evidence type="ECO:0000313" key="2">
    <source>
        <dbReference type="Proteomes" id="UP000546213"/>
    </source>
</evidence>
<proteinExistence type="predicted"/>